<keyword evidence="3" id="KW-1185">Reference proteome</keyword>
<keyword evidence="1" id="KW-0472">Membrane</keyword>
<dbReference type="RefSeq" id="WP_109275898.1">
    <property type="nucleotide sequence ID" value="NZ_QFKX01000003.1"/>
</dbReference>
<evidence type="ECO:0000313" key="3">
    <source>
        <dbReference type="Proteomes" id="UP000245590"/>
    </source>
</evidence>
<evidence type="ECO:0008006" key="4">
    <source>
        <dbReference type="Google" id="ProtNLM"/>
    </source>
</evidence>
<keyword evidence="1" id="KW-0812">Transmembrane</keyword>
<dbReference type="EMBL" id="QFKX01000003">
    <property type="protein sequence ID" value="PWH06151.1"/>
    <property type="molecule type" value="Genomic_DNA"/>
</dbReference>
<dbReference type="AlphaFoldDB" id="A0A2U2RJZ0"/>
<feature type="transmembrane region" description="Helical" evidence="1">
    <location>
        <begin position="369"/>
        <end position="390"/>
    </location>
</feature>
<feature type="transmembrane region" description="Helical" evidence="1">
    <location>
        <begin position="339"/>
        <end position="357"/>
    </location>
</feature>
<feature type="transmembrane region" description="Helical" evidence="1">
    <location>
        <begin position="306"/>
        <end position="327"/>
    </location>
</feature>
<evidence type="ECO:0000256" key="1">
    <source>
        <dbReference type="SAM" id="Phobius"/>
    </source>
</evidence>
<keyword evidence="1" id="KW-1133">Transmembrane helix</keyword>
<reference evidence="2 3" key="1">
    <citation type="submission" date="2018-05" db="EMBL/GenBank/DDBJ databases">
        <title>Brachybacterium sp. M1HQ-2T, whole genome shotgun sequence.</title>
        <authorList>
            <person name="Tuo L."/>
        </authorList>
    </citation>
    <scope>NUCLEOTIDE SEQUENCE [LARGE SCALE GENOMIC DNA]</scope>
    <source>
        <strain evidence="2 3">M1HQ-2</strain>
    </source>
</reference>
<feature type="transmembrane region" description="Helical" evidence="1">
    <location>
        <begin position="141"/>
        <end position="158"/>
    </location>
</feature>
<dbReference type="Proteomes" id="UP000245590">
    <property type="component" value="Unassembled WGS sequence"/>
</dbReference>
<feature type="transmembrane region" description="Helical" evidence="1">
    <location>
        <begin position="202"/>
        <end position="222"/>
    </location>
</feature>
<organism evidence="2 3">
    <name type="scientific">Brachybacterium endophyticum</name>
    <dbReference type="NCBI Taxonomy" id="2182385"/>
    <lineage>
        <taxon>Bacteria</taxon>
        <taxon>Bacillati</taxon>
        <taxon>Actinomycetota</taxon>
        <taxon>Actinomycetes</taxon>
        <taxon>Micrococcales</taxon>
        <taxon>Dermabacteraceae</taxon>
        <taxon>Brachybacterium</taxon>
    </lineage>
</organism>
<evidence type="ECO:0000313" key="2">
    <source>
        <dbReference type="EMBL" id="PWH06151.1"/>
    </source>
</evidence>
<accession>A0A2U2RJZ0</accession>
<sequence>MTILACVVTVLFSSAIGVLLLHRAYGPVAAGVIVVLSQGLSLVATAERYVSEIADPHYVDESTDAFRYIEGARARWEADVPPLDGITVGDGTNNMYVVGQWFFTVFGDDKAAVFLAGSTVGLVGLWLSALAIRIVVPDAPVVLGFLATAAPSVAYWSSSFGKDSLTFLSVGMCLWSVAAMTTRRRVGALPVLVFMVGDALMLLIRIDIGVVLLVALAVAITGVRDGSVVRFRRVVLGVVFVGAPVGLLVASALHLDDPWGVVSSFSGTADRTAIGGSSVGERQGSSLAGVISGSVTALLRPLPWEFGIGGLVSCVDTIAVLVLIWAIVRALRGRFTWGYPEAFCVVFGAFFAIAVFAELTQIGNVGLLVRLRSLIVPVLLMIIAALWSCTDPREVEEPVRASGRRGGVPR</sequence>
<comment type="caution">
    <text evidence="2">The sequence shown here is derived from an EMBL/GenBank/DDBJ whole genome shotgun (WGS) entry which is preliminary data.</text>
</comment>
<name>A0A2U2RJZ0_9MICO</name>
<proteinExistence type="predicted"/>
<feature type="transmembrane region" description="Helical" evidence="1">
    <location>
        <begin position="111"/>
        <end position="135"/>
    </location>
</feature>
<dbReference type="OrthoDB" id="6195545at2"/>
<protein>
    <recommendedName>
        <fullName evidence="4">Glycosyltransferase RgtA/B/C/D-like domain-containing protein</fullName>
    </recommendedName>
</protein>
<gene>
    <name evidence="2" type="ORF">DEO23_10115</name>
</gene>
<feature type="transmembrane region" description="Helical" evidence="1">
    <location>
        <begin position="234"/>
        <end position="255"/>
    </location>
</feature>